<evidence type="ECO:0000313" key="3">
    <source>
        <dbReference type="Proteomes" id="UP000054549"/>
    </source>
</evidence>
<dbReference type="STRING" id="946122.A0A0C2TLH7"/>
<evidence type="ECO:0000256" key="1">
    <source>
        <dbReference type="SAM" id="MobiDB-lite"/>
    </source>
</evidence>
<protein>
    <submittedName>
        <fullName evidence="2">Uncharacterized protein</fullName>
    </submittedName>
</protein>
<dbReference type="InParanoid" id="A0A0C2TLH7"/>
<name>A0A0C2TLH7_AMAMK</name>
<accession>A0A0C2TLH7</accession>
<dbReference type="HOGENOM" id="CLU_1026628_0_0_1"/>
<feature type="region of interest" description="Disordered" evidence="1">
    <location>
        <begin position="1"/>
        <end position="41"/>
    </location>
</feature>
<keyword evidence="3" id="KW-1185">Reference proteome</keyword>
<dbReference type="AlphaFoldDB" id="A0A0C2TLH7"/>
<dbReference type="Proteomes" id="UP000054549">
    <property type="component" value="Unassembled WGS sequence"/>
</dbReference>
<feature type="compositionally biased region" description="Low complexity" evidence="1">
    <location>
        <begin position="8"/>
        <end position="19"/>
    </location>
</feature>
<proteinExistence type="predicted"/>
<reference evidence="2 3" key="1">
    <citation type="submission" date="2014-04" db="EMBL/GenBank/DDBJ databases">
        <title>Evolutionary Origins and Diversification of the Mycorrhizal Mutualists.</title>
        <authorList>
            <consortium name="DOE Joint Genome Institute"/>
            <consortium name="Mycorrhizal Genomics Consortium"/>
            <person name="Kohler A."/>
            <person name="Kuo A."/>
            <person name="Nagy L.G."/>
            <person name="Floudas D."/>
            <person name="Copeland A."/>
            <person name="Barry K.W."/>
            <person name="Cichocki N."/>
            <person name="Veneault-Fourrey C."/>
            <person name="LaButti K."/>
            <person name="Lindquist E.A."/>
            <person name="Lipzen A."/>
            <person name="Lundell T."/>
            <person name="Morin E."/>
            <person name="Murat C."/>
            <person name="Riley R."/>
            <person name="Ohm R."/>
            <person name="Sun H."/>
            <person name="Tunlid A."/>
            <person name="Henrissat B."/>
            <person name="Grigoriev I.V."/>
            <person name="Hibbett D.S."/>
            <person name="Martin F."/>
        </authorList>
    </citation>
    <scope>NUCLEOTIDE SEQUENCE [LARGE SCALE GENOMIC DNA]</scope>
    <source>
        <strain evidence="2 3">Koide BX008</strain>
    </source>
</reference>
<organism evidence="2 3">
    <name type="scientific">Amanita muscaria (strain Koide BX008)</name>
    <dbReference type="NCBI Taxonomy" id="946122"/>
    <lineage>
        <taxon>Eukaryota</taxon>
        <taxon>Fungi</taxon>
        <taxon>Dikarya</taxon>
        <taxon>Basidiomycota</taxon>
        <taxon>Agaricomycotina</taxon>
        <taxon>Agaricomycetes</taxon>
        <taxon>Agaricomycetidae</taxon>
        <taxon>Agaricales</taxon>
        <taxon>Pluteineae</taxon>
        <taxon>Amanitaceae</taxon>
        <taxon>Amanita</taxon>
    </lineage>
</organism>
<feature type="compositionally biased region" description="Low complexity" evidence="1">
    <location>
        <begin position="27"/>
        <end position="41"/>
    </location>
</feature>
<evidence type="ECO:0000313" key="2">
    <source>
        <dbReference type="EMBL" id="KIL67969.1"/>
    </source>
</evidence>
<feature type="compositionally biased region" description="Polar residues" evidence="1">
    <location>
        <begin position="71"/>
        <end position="90"/>
    </location>
</feature>
<gene>
    <name evidence="2" type="ORF">M378DRAFT_9210</name>
</gene>
<dbReference type="EMBL" id="KN818230">
    <property type="protein sequence ID" value="KIL67969.1"/>
    <property type="molecule type" value="Genomic_DNA"/>
</dbReference>
<feature type="region of interest" description="Disordered" evidence="1">
    <location>
        <begin position="71"/>
        <end position="95"/>
    </location>
</feature>
<sequence>MLLRVPTSGRGASYSGGRRQPIPTKTSESVGSSFSSLSPFSVNNLWRGATGSGHGSRKSAPVKSKFEGLMTSSSRRGFSSNPPYRTQPPSIQLEVNPDDPLASFNDKMNAKIIAMMDPEPTAYFILNAIIYVVSGYKIEERLQTHLHFVYVSLPSCGILQKNPDEDTLMAGSPDNTSPIVQAFMETAEKAWNGEFIGSAAIALWDHMHYFNPGYTTNYMAGVQSFGMGKSRAIDEVSKTRFIIPLCLRPKGTIDPSKSHLTNNGAMLSIRG</sequence>